<organism evidence="3 4">
    <name type="scientific">Modestobacter marinus</name>
    <dbReference type="NCBI Taxonomy" id="477641"/>
    <lineage>
        <taxon>Bacteria</taxon>
        <taxon>Bacillati</taxon>
        <taxon>Actinomycetota</taxon>
        <taxon>Actinomycetes</taxon>
        <taxon>Geodermatophilales</taxon>
        <taxon>Geodermatophilaceae</taxon>
        <taxon>Modestobacter</taxon>
    </lineage>
</organism>
<name>A0A846LUM5_9ACTN</name>
<dbReference type="Proteomes" id="UP000648663">
    <property type="component" value="Unassembled WGS sequence"/>
</dbReference>
<reference evidence="2" key="1">
    <citation type="journal article" date="2014" name="Int. J. Syst. Evol. Microbiol.">
        <title>Complete genome of a new Firmicutes species belonging to the dominant human colonic microbiota ('Ruminococcus bicirculans') reveals two chromosomes and a selective capacity to utilize plant glucans.</title>
        <authorList>
            <consortium name="NISC Comparative Sequencing Program"/>
            <person name="Wegmann U."/>
            <person name="Louis P."/>
            <person name="Goesmann A."/>
            <person name="Henrissat B."/>
            <person name="Duncan S.H."/>
            <person name="Flint H.J."/>
        </authorList>
    </citation>
    <scope>NUCLEOTIDE SEQUENCE</scope>
    <source>
        <strain evidence="2">CGMCC 4.5581</strain>
    </source>
</reference>
<reference evidence="5" key="2">
    <citation type="journal article" date="2019" name="Int. J. Syst. Evol. Microbiol.">
        <title>The Global Catalogue of Microorganisms (GCM) 10K type strain sequencing project: providing services to taxonomists for standard genome sequencing and annotation.</title>
        <authorList>
            <consortium name="The Broad Institute Genomics Platform"/>
            <consortium name="The Broad Institute Genome Sequencing Center for Infectious Disease"/>
            <person name="Wu L."/>
            <person name="Ma J."/>
        </authorList>
    </citation>
    <scope>NUCLEOTIDE SEQUENCE [LARGE SCALE GENOMIC DNA]</scope>
    <source>
        <strain evidence="5">CGMCC 4.5581</strain>
    </source>
</reference>
<gene>
    <name evidence="3" type="ORF">FB380_004602</name>
    <name evidence="2" type="ORF">GCM10011589_45560</name>
</gene>
<sequence>MTTTPPPEKNDRLAPPPDKSTGREVVEGVVEAAASVVPLVGGPVGVALAMTMGWAYNKRMQAWLQDVAEAITELQDTIEGWPPFQDLAEDEVFVDAVVHASRAAQATHQDEKLNALRNGVLNSLGPDAPDVDEQARFFRLVDQLTPSHLRLLTFLDDPGAFFDAAGVARPNLLMGGRSSLLSQLPDFAGRPDGWVDLLTRDLSDAALTNMGGLNTISTGDSLWRSATSPLGGRFLRFISTPEALQTPS</sequence>
<evidence type="ECO:0000313" key="3">
    <source>
        <dbReference type="EMBL" id="NIH70104.1"/>
    </source>
</evidence>
<reference evidence="3 4" key="3">
    <citation type="submission" date="2020-02" db="EMBL/GenBank/DDBJ databases">
        <title>Sequencing the genomes of 1000 actinobacteria strains.</title>
        <authorList>
            <person name="Klenk H.-P."/>
        </authorList>
    </citation>
    <scope>NUCLEOTIDE SEQUENCE [LARGE SCALE GENOMIC DNA]</scope>
    <source>
        <strain evidence="3 4">DSM 45201</strain>
    </source>
</reference>
<protein>
    <submittedName>
        <fullName evidence="3">Uncharacterized protein</fullName>
    </submittedName>
</protein>
<accession>A0A846LUM5</accession>
<dbReference type="RefSeq" id="WP_166757614.1">
    <property type="nucleotide sequence ID" value="NZ_BAABJU010000008.1"/>
</dbReference>
<dbReference type="Proteomes" id="UP000552836">
    <property type="component" value="Unassembled WGS sequence"/>
</dbReference>
<comment type="caution">
    <text evidence="3">The sequence shown here is derived from an EMBL/GenBank/DDBJ whole genome shotgun (WGS) entry which is preliminary data.</text>
</comment>
<proteinExistence type="predicted"/>
<evidence type="ECO:0000313" key="5">
    <source>
        <dbReference type="Proteomes" id="UP000648663"/>
    </source>
</evidence>
<evidence type="ECO:0000313" key="2">
    <source>
        <dbReference type="EMBL" id="GGL83998.1"/>
    </source>
</evidence>
<reference evidence="2" key="4">
    <citation type="submission" date="2024-05" db="EMBL/GenBank/DDBJ databases">
        <authorList>
            <person name="Sun Q."/>
            <person name="Zhou Y."/>
        </authorList>
    </citation>
    <scope>NUCLEOTIDE SEQUENCE</scope>
    <source>
        <strain evidence="2">CGMCC 4.5581</strain>
    </source>
</reference>
<dbReference type="AlphaFoldDB" id="A0A846LUM5"/>
<keyword evidence="5" id="KW-1185">Reference proteome</keyword>
<evidence type="ECO:0000256" key="1">
    <source>
        <dbReference type="SAM" id="MobiDB-lite"/>
    </source>
</evidence>
<feature type="region of interest" description="Disordered" evidence="1">
    <location>
        <begin position="1"/>
        <end position="22"/>
    </location>
</feature>
<dbReference type="EMBL" id="JAAMPA010000003">
    <property type="protein sequence ID" value="NIH70104.1"/>
    <property type="molecule type" value="Genomic_DNA"/>
</dbReference>
<evidence type="ECO:0000313" key="4">
    <source>
        <dbReference type="Proteomes" id="UP000552836"/>
    </source>
</evidence>
<dbReference type="EMBL" id="BMMI01000013">
    <property type="protein sequence ID" value="GGL83998.1"/>
    <property type="molecule type" value="Genomic_DNA"/>
</dbReference>